<feature type="domain" description="DUF6534" evidence="2">
    <location>
        <begin position="169"/>
        <end position="248"/>
    </location>
</feature>
<dbReference type="PANTHER" id="PTHR40465:SF1">
    <property type="entry name" value="DUF6534 DOMAIN-CONTAINING PROTEIN"/>
    <property type="match status" value="1"/>
</dbReference>
<keyword evidence="1" id="KW-0812">Transmembrane</keyword>
<organism evidence="3 4">
    <name type="scientific">Armillaria borealis</name>
    <dbReference type="NCBI Taxonomy" id="47425"/>
    <lineage>
        <taxon>Eukaryota</taxon>
        <taxon>Fungi</taxon>
        <taxon>Dikarya</taxon>
        <taxon>Basidiomycota</taxon>
        <taxon>Agaricomycotina</taxon>
        <taxon>Agaricomycetes</taxon>
        <taxon>Agaricomycetidae</taxon>
        <taxon>Agaricales</taxon>
        <taxon>Marasmiineae</taxon>
        <taxon>Physalacriaceae</taxon>
        <taxon>Armillaria</taxon>
    </lineage>
</organism>
<dbReference type="Proteomes" id="UP001175226">
    <property type="component" value="Unassembled WGS sequence"/>
</dbReference>
<gene>
    <name evidence="3" type="ORF">EV421DRAFT_1898287</name>
</gene>
<feature type="transmembrane region" description="Helical" evidence="1">
    <location>
        <begin position="123"/>
        <end position="149"/>
    </location>
</feature>
<keyword evidence="1" id="KW-0472">Membrane</keyword>
<evidence type="ECO:0000313" key="4">
    <source>
        <dbReference type="Proteomes" id="UP001175226"/>
    </source>
</evidence>
<feature type="transmembrane region" description="Helical" evidence="1">
    <location>
        <begin position="91"/>
        <end position="111"/>
    </location>
</feature>
<keyword evidence="1" id="KW-1133">Transmembrane helix</keyword>
<dbReference type="Pfam" id="PF20152">
    <property type="entry name" value="DUF6534"/>
    <property type="match status" value="1"/>
</dbReference>
<feature type="transmembrane region" description="Helical" evidence="1">
    <location>
        <begin position="232"/>
        <end position="251"/>
    </location>
</feature>
<comment type="caution">
    <text evidence="3">The sequence shown here is derived from an EMBL/GenBank/DDBJ whole genome shotgun (WGS) entry which is preliminary data.</text>
</comment>
<feature type="transmembrane region" description="Helical" evidence="1">
    <location>
        <begin position="161"/>
        <end position="183"/>
    </location>
</feature>
<proteinExistence type="predicted"/>
<keyword evidence="4" id="KW-1185">Reference proteome</keyword>
<feature type="transmembrane region" description="Helical" evidence="1">
    <location>
        <begin position="20"/>
        <end position="41"/>
    </location>
</feature>
<accession>A0AA39K325</accession>
<dbReference type="InterPro" id="IPR045339">
    <property type="entry name" value="DUF6534"/>
</dbReference>
<name>A0AA39K325_9AGAR</name>
<dbReference type="PANTHER" id="PTHR40465">
    <property type="entry name" value="CHROMOSOME 1, WHOLE GENOME SHOTGUN SEQUENCE"/>
    <property type="match status" value="1"/>
</dbReference>
<evidence type="ECO:0000259" key="2">
    <source>
        <dbReference type="Pfam" id="PF20152"/>
    </source>
</evidence>
<sequence length="323" mass="35692">MAWESLNFDLSLGALLASSWLNAMLYTIQVSLSIYCLCLLTTTKWLRYWIFTSLVLDGACSIVDVANVYIYMVINNGASYPTSSAWTVPTAALLTYTSASIAQAFFCYRYWTLTRNKWITGCVIFLITAHASLHLSMLCNLVSNIYILAHPSDTISVIPLMITNAAMCATTDITIAGSLVWACSHIRSPYTHTRNVLRRVMIQAMTCGFTTAIFTTLMIVFLFTVWNACFTIFASLGRIYSLTILTTLILLKVMSGSDPSSFRIDGDGGSEPVTLTPVGDMRFGHTLDTEAGKIQTSSDKSESTRDSMLPHFETLAKAYIHTV</sequence>
<dbReference type="EMBL" id="JAUEPT010000004">
    <property type="protein sequence ID" value="KAK0452550.1"/>
    <property type="molecule type" value="Genomic_DNA"/>
</dbReference>
<evidence type="ECO:0000256" key="1">
    <source>
        <dbReference type="SAM" id="Phobius"/>
    </source>
</evidence>
<feature type="transmembrane region" description="Helical" evidence="1">
    <location>
        <begin position="204"/>
        <end position="226"/>
    </location>
</feature>
<dbReference type="AlphaFoldDB" id="A0AA39K325"/>
<evidence type="ECO:0000313" key="3">
    <source>
        <dbReference type="EMBL" id="KAK0452550.1"/>
    </source>
</evidence>
<feature type="transmembrane region" description="Helical" evidence="1">
    <location>
        <begin position="48"/>
        <end position="71"/>
    </location>
</feature>
<reference evidence="3" key="1">
    <citation type="submission" date="2023-06" db="EMBL/GenBank/DDBJ databases">
        <authorList>
            <consortium name="Lawrence Berkeley National Laboratory"/>
            <person name="Ahrendt S."/>
            <person name="Sahu N."/>
            <person name="Indic B."/>
            <person name="Wong-Bajracharya J."/>
            <person name="Merenyi Z."/>
            <person name="Ke H.-M."/>
            <person name="Monk M."/>
            <person name="Kocsube S."/>
            <person name="Drula E."/>
            <person name="Lipzen A."/>
            <person name="Balint B."/>
            <person name="Henrissat B."/>
            <person name="Andreopoulos B."/>
            <person name="Martin F.M."/>
            <person name="Harder C.B."/>
            <person name="Rigling D."/>
            <person name="Ford K.L."/>
            <person name="Foster G.D."/>
            <person name="Pangilinan J."/>
            <person name="Papanicolaou A."/>
            <person name="Barry K."/>
            <person name="LaButti K."/>
            <person name="Viragh M."/>
            <person name="Koriabine M."/>
            <person name="Yan M."/>
            <person name="Riley R."/>
            <person name="Champramary S."/>
            <person name="Plett K.L."/>
            <person name="Tsai I.J."/>
            <person name="Slot J."/>
            <person name="Sipos G."/>
            <person name="Plett J."/>
            <person name="Nagy L.G."/>
            <person name="Grigoriev I.V."/>
        </authorList>
    </citation>
    <scope>NUCLEOTIDE SEQUENCE</scope>
    <source>
        <strain evidence="3">FPL87.14</strain>
    </source>
</reference>
<protein>
    <recommendedName>
        <fullName evidence="2">DUF6534 domain-containing protein</fullName>
    </recommendedName>
</protein>